<dbReference type="InterPro" id="IPR036640">
    <property type="entry name" value="ABC1_TM_sf"/>
</dbReference>
<dbReference type="InterPro" id="IPR003593">
    <property type="entry name" value="AAA+_ATPase"/>
</dbReference>
<dbReference type="PANTHER" id="PTHR24221:SF654">
    <property type="entry name" value="ATP-BINDING CASSETTE SUB-FAMILY B MEMBER 6"/>
    <property type="match status" value="1"/>
</dbReference>
<keyword evidence="2" id="KW-0813">Transport</keyword>
<dbReference type="EMBL" id="CP073041">
    <property type="protein sequence ID" value="UXE60985.1"/>
    <property type="molecule type" value="Genomic_DNA"/>
</dbReference>
<organism evidence="12">
    <name type="scientific">Woronichinia naegeliana WA131</name>
    <dbReference type="NCBI Taxonomy" id="2824559"/>
    <lineage>
        <taxon>Bacteria</taxon>
        <taxon>Bacillati</taxon>
        <taxon>Cyanobacteriota</taxon>
        <taxon>Cyanophyceae</taxon>
        <taxon>Synechococcales</taxon>
        <taxon>Coelosphaeriaceae</taxon>
        <taxon>Woronichinia</taxon>
    </lineage>
</organism>
<dbReference type="PROSITE" id="PS50929">
    <property type="entry name" value="ABC_TM1F"/>
    <property type="match status" value="1"/>
</dbReference>
<dbReference type="GO" id="GO:0140359">
    <property type="term" value="F:ABC-type transporter activity"/>
    <property type="evidence" value="ECO:0007669"/>
    <property type="project" value="InterPro"/>
</dbReference>
<dbReference type="GO" id="GO:0005886">
    <property type="term" value="C:plasma membrane"/>
    <property type="evidence" value="ECO:0007669"/>
    <property type="project" value="UniProtKB-SubCell"/>
</dbReference>
<dbReference type="PROSITE" id="PS50893">
    <property type="entry name" value="ABC_TRANSPORTER_2"/>
    <property type="match status" value="1"/>
</dbReference>
<dbReference type="AlphaFoldDB" id="A0A977PWY9"/>
<dbReference type="FunFam" id="3.40.50.300:FF:000221">
    <property type="entry name" value="Multidrug ABC transporter ATP-binding protein"/>
    <property type="match status" value="1"/>
</dbReference>
<accession>A0A977PWY9</accession>
<evidence type="ECO:0000256" key="4">
    <source>
        <dbReference type="ARBA" id="ARBA00022692"/>
    </source>
</evidence>
<feature type="transmembrane region" description="Helical" evidence="9">
    <location>
        <begin position="157"/>
        <end position="178"/>
    </location>
</feature>
<feature type="domain" description="ABC transporter" evidence="10">
    <location>
        <begin position="362"/>
        <end position="599"/>
    </location>
</feature>
<evidence type="ECO:0000256" key="7">
    <source>
        <dbReference type="ARBA" id="ARBA00022989"/>
    </source>
</evidence>
<dbReference type="InterPro" id="IPR011527">
    <property type="entry name" value="ABC1_TM_dom"/>
</dbReference>
<dbReference type="InterPro" id="IPR003439">
    <property type="entry name" value="ABC_transporter-like_ATP-bd"/>
</dbReference>
<dbReference type="InterPro" id="IPR039421">
    <property type="entry name" value="Type_1_exporter"/>
</dbReference>
<dbReference type="KEGG" id="wna:KA717_37160"/>
<feature type="transmembrane region" description="Helical" evidence="9">
    <location>
        <begin position="26"/>
        <end position="51"/>
    </location>
</feature>
<evidence type="ECO:0000313" key="12">
    <source>
        <dbReference type="EMBL" id="UXE60985.1"/>
    </source>
</evidence>
<dbReference type="GO" id="GO:0005524">
    <property type="term" value="F:ATP binding"/>
    <property type="evidence" value="ECO:0007669"/>
    <property type="project" value="UniProtKB-KW"/>
</dbReference>
<keyword evidence="5" id="KW-0547">Nucleotide-binding</keyword>
<proteinExistence type="predicted"/>
<evidence type="ECO:0000256" key="5">
    <source>
        <dbReference type="ARBA" id="ARBA00022741"/>
    </source>
</evidence>
<evidence type="ECO:0000259" key="11">
    <source>
        <dbReference type="PROSITE" id="PS50929"/>
    </source>
</evidence>
<evidence type="ECO:0000256" key="1">
    <source>
        <dbReference type="ARBA" id="ARBA00004651"/>
    </source>
</evidence>
<feature type="domain" description="ABC transmembrane type-1" evidence="11">
    <location>
        <begin position="27"/>
        <end position="328"/>
    </location>
</feature>
<dbReference type="GO" id="GO:0034040">
    <property type="term" value="F:ATPase-coupled lipid transmembrane transporter activity"/>
    <property type="evidence" value="ECO:0007669"/>
    <property type="project" value="TreeGrafter"/>
</dbReference>
<dbReference type="Pfam" id="PF00005">
    <property type="entry name" value="ABC_tran"/>
    <property type="match status" value="1"/>
</dbReference>
<evidence type="ECO:0000256" key="9">
    <source>
        <dbReference type="SAM" id="Phobius"/>
    </source>
</evidence>
<dbReference type="Pfam" id="PF00664">
    <property type="entry name" value="ABC_membrane"/>
    <property type="match status" value="1"/>
</dbReference>
<keyword evidence="4 9" id="KW-0812">Transmembrane</keyword>
<name>A0A977PWY9_9CYAN</name>
<keyword evidence="8 9" id="KW-0472">Membrane</keyword>
<feature type="transmembrane region" description="Helical" evidence="9">
    <location>
        <begin position="272"/>
        <end position="289"/>
    </location>
</feature>
<dbReference type="PROSITE" id="PS00211">
    <property type="entry name" value="ABC_TRANSPORTER_1"/>
    <property type="match status" value="1"/>
</dbReference>
<gene>
    <name evidence="12" type="ORF">KA717_37160</name>
</gene>
<feature type="transmembrane region" description="Helical" evidence="9">
    <location>
        <begin position="184"/>
        <end position="203"/>
    </location>
</feature>
<evidence type="ECO:0000256" key="8">
    <source>
        <dbReference type="ARBA" id="ARBA00023136"/>
    </source>
</evidence>
<dbReference type="Gene3D" id="1.20.1560.10">
    <property type="entry name" value="ABC transporter type 1, transmembrane domain"/>
    <property type="match status" value="1"/>
</dbReference>
<feature type="transmembrane region" description="Helical" evidence="9">
    <location>
        <begin position="79"/>
        <end position="102"/>
    </location>
</feature>
<evidence type="ECO:0000259" key="10">
    <source>
        <dbReference type="PROSITE" id="PS50893"/>
    </source>
</evidence>
<comment type="subcellular location">
    <subcellularLocation>
        <location evidence="1">Cell membrane</location>
        <topology evidence="1">Multi-pass membrane protein</topology>
    </subcellularLocation>
</comment>
<dbReference type="InterPro" id="IPR017871">
    <property type="entry name" value="ABC_transporter-like_CS"/>
</dbReference>
<dbReference type="SUPFAM" id="SSF52540">
    <property type="entry name" value="P-loop containing nucleoside triphosphate hydrolases"/>
    <property type="match status" value="1"/>
</dbReference>
<protein>
    <submittedName>
        <fullName evidence="12">ABC transporter ATP-binding protein/permease</fullName>
    </submittedName>
</protein>
<dbReference type="Proteomes" id="UP001065613">
    <property type="component" value="Chromosome"/>
</dbReference>
<dbReference type="Gene3D" id="3.40.50.300">
    <property type="entry name" value="P-loop containing nucleotide triphosphate hydrolases"/>
    <property type="match status" value="1"/>
</dbReference>
<keyword evidence="7 9" id="KW-1133">Transmembrane helix</keyword>
<dbReference type="SUPFAM" id="SSF90123">
    <property type="entry name" value="ABC transporter transmembrane region"/>
    <property type="match status" value="1"/>
</dbReference>
<keyword evidence="6 12" id="KW-0067">ATP-binding</keyword>
<evidence type="ECO:0000256" key="3">
    <source>
        <dbReference type="ARBA" id="ARBA00022475"/>
    </source>
</evidence>
<dbReference type="GO" id="GO:0016887">
    <property type="term" value="F:ATP hydrolysis activity"/>
    <property type="evidence" value="ECO:0007669"/>
    <property type="project" value="InterPro"/>
</dbReference>
<dbReference type="InterPro" id="IPR027417">
    <property type="entry name" value="P-loop_NTPase"/>
</dbReference>
<keyword evidence="3" id="KW-1003">Cell membrane</keyword>
<sequence>MKQSNNLIQELRQLLSYLDNRRRSQLALLIILMLLSSLSEVVSLGAVIPFLGALSNTSSLLDNPTLKPILAFFNIQSSYHLVIALSVIFIVAVIFTSVIRILTINIQTHLAAIISSDLSCQIYNKTLLQPYEFHLMQNSSELINSVTTDTRQLTNAILIPLISAVSTSFISVALILALFLINTFAAFFVVFVLGGIFVLLYFLRRKLLAQNSQVLVANTQKQIRVVQESLGGIRDVLLGGTHRFFQTAYRNSDRPFRHALASNTTLSLTPRYIVEGAAMVAMALLALSLGKDGDFSLAVPVLGSLALGANRLLPALQQTFSSLVKIQGARSSLRRLLAGLQLGVDPLSNWQPEEGLVLEKALVFENVWFRYSEQTSWVIKNLNLTINAKTTVGFVGSTGSGKSTTADLILGLLKPKKGIIWVDGKPLEGERQRQWQGCLAHVPQHIFLSDATITENIAFGMPLSQIDLARVEKSAKLAQIDHFIQGLPDKYNTFVGERGVRLSGGQKQRIGIARALYGETSVIIFDEATSALDNSTERDVMESIVNLSHHFTVILIAHRLSTVAVCDRIFELNQGQLVCEGTYQELLEKSPTFRNMASSF</sequence>
<evidence type="ECO:0000256" key="6">
    <source>
        <dbReference type="ARBA" id="ARBA00022840"/>
    </source>
</evidence>
<reference evidence="12" key="1">
    <citation type="submission" date="2021-04" db="EMBL/GenBank/DDBJ databases">
        <title>Genome sequence of Woronichinia naegeliana from Washington state freshwater lake bloom.</title>
        <authorList>
            <person name="Dreher T.W."/>
        </authorList>
    </citation>
    <scope>NUCLEOTIDE SEQUENCE</scope>
    <source>
        <strain evidence="12">WA131</strain>
    </source>
</reference>
<evidence type="ECO:0000256" key="2">
    <source>
        <dbReference type="ARBA" id="ARBA00022448"/>
    </source>
</evidence>
<dbReference type="PANTHER" id="PTHR24221">
    <property type="entry name" value="ATP-BINDING CASSETTE SUB-FAMILY B"/>
    <property type="match status" value="1"/>
</dbReference>
<dbReference type="SMART" id="SM00382">
    <property type="entry name" value="AAA"/>
    <property type="match status" value="1"/>
</dbReference>